<evidence type="ECO:0000313" key="4">
    <source>
        <dbReference type="EMBL" id="PKA61783.1"/>
    </source>
</evidence>
<dbReference type="PANTHER" id="PTHR31189">
    <property type="entry name" value="OS03G0336100 PROTEIN-RELATED"/>
    <property type="match status" value="1"/>
</dbReference>
<accession>A0A2I0B1W1</accession>
<dbReference type="AlphaFoldDB" id="A0A2I0B1W1"/>
<feature type="domain" description="Cupin type-1" evidence="3">
    <location>
        <begin position="51"/>
        <end position="210"/>
    </location>
</feature>
<name>A0A2I0B1W1_9ASPA</name>
<dbReference type="InterPro" id="IPR050253">
    <property type="entry name" value="Seed_Storage-Functional"/>
</dbReference>
<evidence type="ECO:0000256" key="1">
    <source>
        <dbReference type="SAM" id="MobiDB-lite"/>
    </source>
</evidence>
<dbReference type="EMBL" id="KZ451923">
    <property type="protein sequence ID" value="PKA61783.1"/>
    <property type="molecule type" value="Genomic_DNA"/>
</dbReference>
<dbReference type="InterPro" id="IPR011051">
    <property type="entry name" value="RmlC_Cupin_sf"/>
</dbReference>
<dbReference type="PANTHER" id="PTHR31189:SF2">
    <property type="entry name" value="RMLC-LIKE CUPINS SUPERFAMILY PROTEIN"/>
    <property type="match status" value="1"/>
</dbReference>
<feature type="signal peptide" evidence="2">
    <location>
        <begin position="1"/>
        <end position="35"/>
    </location>
</feature>
<organism evidence="4 5">
    <name type="scientific">Apostasia shenzhenica</name>
    <dbReference type="NCBI Taxonomy" id="1088818"/>
    <lineage>
        <taxon>Eukaryota</taxon>
        <taxon>Viridiplantae</taxon>
        <taxon>Streptophyta</taxon>
        <taxon>Embryophyta</taxon>
        <taxon>Tracheophyta</taxon>
        <taxon>Spermatophyta</taxon>
        <taxon>Magnoliopsida</taxon>
        <taxon>Liliopsida</taxon>
        <taxon>Asparagales</taxon>
        <taxon>Orchidaceae</taxon>
        <taxon>Apostasioideae</taxon>
        <taxon>Apostasia</taxon>
    </lineage>
</organism>
<feature type="chain" id="PRO_5014147144" evidence="2">
    <location>
        <begin position="36"/>
        <end position="450"/>
    </location>
</feature>
<dbReference type="InterPro" id="IPR006045">
    <property type="entry name" value="Cupin_1"/>
</dbReference>
<feature type="domain" description="Cupin type-1" evidence="3">
    <location>
        <begin position="284"/>
        <end position="405"/>
    </location>
</feature>
<keyword evidence="2" id="KW-0732">Signal</keyword>
<feature type="region of interest" description="Disordered" evidence="1">
    <location>
        <begin position="417"/>
        <end position="450"/>
    </location>
</feature>
<evidence type="ECO:0000256" key="2">
    <source>
        <dbReference type="SAM" id="SignalP"/>
    </source>
</evidence>
<dbReference type="Gene3D" id="2.60.120.10">
    <property type="entry name" value="Jelly Rolls"/>
    <property type="match status" value="2"/>
</dbReference>
<sequence length="450" mass="49420">MQFALFIKARPDAYRRRNHLLLLLLFFSFLAASSAAEWKEWDVPGESKAPFLLDKSLQVVKTDGGEIRVVVGHPSFGHPAPMHLGFITMEPSTLLIPQYLDANLILFLRIGDAKVGWIHKDGLEERRLKAGDILRIPAGHAFYLVNSGKGQRLQIICSIDPMGSQAPLQDSWLPYQSFFIGGGYYPRSVLAGFDTSTVTSAFNATPEEVGVVTEARLAGPIIFINSEGTEKPHRREKMSRARILGAVRSALEQMDGGALGEEDDEIESGRRGKQKGAWAWTDLLSYLFFGGSSGSRGSPAGNKEWLDGRKTYGVVLAGSGTVEVVYPNGTAAMRAEVVEGDAFWVPRFFPFCQVAAREGPMEIFGFTTSARRNRPQFLVGARSVLRAMMGPELAAGFGLGEGDLRRVMMAQNESVILPSWRPTEKGGSRGDEEKKRKRRPPQREGGGEEG</sequence>
<dbReference type="Pfam" id="PF00190">
    <property type="entry name" value="Cupin_1"/>
    <property type="match status" value="2"/>
</dbReference>
<evidence type="ECO:0000259" key="3">
    <source>
        <dbReference type="SMART" id="SM00835"/>
    </source>
</evidence>
<dbReference type="SMART" id="SM00835">
    <property type="entry name" value="Cupin_1"/>
    <property type="match status" value="2"/>
</dbReference>
<dbReference type="InterPro" id="IPR014710">
    <property type="entry name" value="RmlC-like_jellyroll"/>
</dbReference>
<reference evidence="4 5" key="1">
    <citation type="journal article" date="2017" name="Nature">
        <title>The Apostasia genome and the evolution of orchids.</title>
        <authorList>
            <person name="Zhang G.Q."/>
            <person name="Liu K.W."/>
            <person name="Li Z."/>
            <person name="Lohaus R."/>
            <person name="Hsiao Y.Y."/>
            <person name="Niu S.C."/>
            <person name="Wang J.Y."/>
            <person name="Lin Y.C."/>
            <person name="Xu Q."/>
            <person name="Chen L.J."/>
            <person name="Yoshida K."/>
            <person name="Fujiwara S."/>
            <person name="Wang Z.W."/>
            <person name="Zhang Y.Q."/>
            <person name="Mitsuda N."/>
            <person name="Wang M."/>
            <person name="Liu G.H."/>
            <person name="Pecoraro L."/>
            <person name="Huang H.X."/>
            <person name="Xiao X.J."/>
            <person name="Lin M."/>
            <person name="Wu X.Y."/>
            <person name="Wu W.L."/>
            <person name="Chen Y.Y."/>
            <person name="Chang S.B."/>
            <person name="Sakamoto S."/>
            <person name="Ohme-Takagi M."/>
            <person name="Yagi M."/>
            <person name="Zeng S.J."/>
            <person name="Shen C.Y."/>
            <person name="Yeh C.M."/>
            <person name="Luo Y.B."/>
            <person name="Tsai W.C."/>
            <person name="Van de Peer Y."/>
            <person name="Liu Z.J."/>
        </authorList>
    </citation>
    <scope>NUCLEOTIDE SEQUENCE [LARGE SCALE GENOMIC DNA]</scope>
    <source>
        <strain evidence="5">cv. Shenzhen</strain>
        <tissue evidence="4">Stem</tissue>
    </source>
</reference>
<dbReference type="Proteomes" id="UP000236161">
    <property type="component" value="Unassembled WGS sequence"/>
</dbReference>
<feature type="compositionally biased region" description="Basic and acidic residues" evidence="1">
    <location>
        <begin position="441"/>
        <end position="450"/>
    </location>
</feature>
<protein>
    <submittedName>
        <fullName evidence="4">Vicilin-like antimicrobial peptides 2-2</fullName>
    </submittedName>
</protein>
<feature type="compositionally biased region" description="Basic and acidic residues" evidence="1">
    <location>
        <begin position="422"/>
        <end position="434"/>
    </location>
</feature>
<dbReference type="OrthoDB" id="2019862at2759"/>
<proteinExistence type="predicted"/>
<dbReference type="SUPFAM" id="SSF51182">
    <property type="entry name" value="RmlC-like cupins"/>
    <property type="match status" value="1"/>
</dbReference>
<evidence type="ECO:0000313" key="5">
    <source>
        <dbReference type="Proteomes" id="UP000236161"/>
    </source>
</evidence>
<dbReference type="CDD" id="cd02244">
    <property type="entry name" value="cupin_7S_vicilin-like_N"/>
    <property type="match status" value="1"/>
</dbReference>
<keyword evidence="5" id="KW-1185">Reference proteome</keyword>
<gene>
    <name evidence="4" type="primary">AMP2-2</name>
    <name evidence="4" type="ORF">AXF42_Ash008614</name>
</gene>
<dbReference type="STRING" id="1088818.A0A2I0B1W1"/>